<proteinExistence type="predicted"/>
<comment type="caution">
    <text evidence="2">The sequence shown here is derived from an EMBL/GenBank/DDBJ whole genome shotgun (WGS) entry which is preliminary data.</text>
</comment>
<evidence type="ECO:0000259" key="1">
    <source>
        <dbReference type="Pfam" id="PF08937"/>
    </source>
</evidence>
<dbReference type="EMBL" id="MWQY01000008">
    <property type="protein sequence ID" value="ORC35700.1"/>
    <property type="molecule type" value="Genomic_DNA"/>
</dbReference>
<protein>
    <recommendedName>
        <fullName evidence="1">Thoeris protein ThsB TIR-like domain-containing protein</fullName>
    </recommendedName>
</protein>
<gene>
    <name evidence="2" type="ORF">B4O97_08645</name>
</gene>
<keyword evidence="3" id="KW-1185">Reference proteome</keyword>
<sequence>MGVYTSFQGRRALISPFRIHICYLQPIDQEYALLFQRLIRSDCLRCTDSSEITAGLPEAEVKDNHIRNAVATIVLVGPQTAASDQVDREIFASLMKTDRYLHTGLFGVLLPTCSAGSPSLVKRDIIPPRLADNLRSGFADLYLWREDAALVRAWFQRAVRKRDTILPDNRRPLLNPRPGHSFSFSFQKT</sequence>
<feature type="domain" description="Thoeris protein ThsB TIR-like" evidence="1">
    <location>
        <begin position="60"/>
        <end position="101"/>
    </location>
</feature>
<name>A0A1Y1RYP3_9SPIO</name>
<dbReference type="Proteomes" id="UP000192343">
    <property type="component" value="Unassembled WGS sequence"/>
</dbReference>
<reference evidence="2 3" key="1">
    <citation type="submission" date="2017-03" db="EMBL/GenBank/DDBJ databases">
        <title>Draft Genome sequence of Marispirochaeta sp. strain JC444.</title>
        <authorList>
            <person name="Shivani Y."/>
            <person name="Subhash Y."/>
            <person name="Sasikala C."/>
            <person name="Ramana C."/>
        </authorList>
    </citation>
    <scope>NUCLEOTIDE SEQUENCE [LARGE SCALE GENOMIC DNA]</scope>
    <source>
        <strain evidence="2 3">JC444</strain>
    </source>
</reference>
<dbReference type="STRING" id="1963862.B4O97_08645"/>
<evidence type="ECO:0000313" key="3">
    <source>
        <dbReference type="Proteomes" id="UP000192343"/>
    </source>
</evidence>
<evidence type="ECO:0000313" key="2">
    <source>
        <dbReference type="EMBL" id="ORC35700.1"/>
    </source>
</evidence>
<organism evidence="2 3">
    <name type="scientific">Marispirochaeta aestuarii</name>
    <dbReference type="NCBI Taxonomy" id="1963862"/>
    <lineage>
        <taxon>Bacteria</taxon>
        <taxon>Pseudomonadati</taxon>
        <taxon>Spirochaetota</taxon>
        <taxon>Spirochaetia</taxon>
        <taxon>Spirochaetales</taxon>
        <taxon>Spirochaetaceae</taxon>
        <taxon>Marispirochaeta</taxon>
    </lineage>
</organism>
<accession>A0A1Y1RYP3</accession>
<dbReference type="Pfam" id="PF08937">
    <property type="entry name" value="ThsB_TIR"/>
    <property type="match status" value="1"/>
</dbReference>
<dbReference type="InterPro" id="IPR015032">
    <property type="entry name" value="ThsB__TIR-like_domain"/>
</dbReference>
<dbReference type="AlphaFoldDB" id="A0A1Y1RYP3"/>